<evidence type="ECO:0000313" key="9">
    <source>
        <dbReference type="Proteomes" id="UP000694569"/>
    </source>
</evidence>
<dbReference type="Gene3D" id="1.25.40.10">
    <property type="entry name" value="Tetratricopeptide repeat domain"/>
    <property type="match status" value="1"/>
</dbReference>
<dbReference type="InterPro" id="IPR019734">
    <property type="entry name" value="TPR_rpt"/>
</dbReference>
<evidence type="ECO:0000256" key="3">
    <source>
        <dbReference type="PROSITE-ProRule" id="PRU00277"/>
    </source>
</evidence>
<evidence type="ECO:0000256" key="4">
    <source>
        <dbReference type="PROSITE-ProRule" id="PRU00339"/>
    </source>
</evidence>
<keyword evidence="6" id="KW-0472">Membrane</keyword>
<dbReference type="Pfam" id="PF13181">
    <property type="entry name" value="TPR_8"/>
    <property type="match status" value="1"/>
</dbReference>
<sequence length="441" mass="49558">MTGLQQGVPRPTNTPEMNERKMLWGTSSDPCEIWNTSKIPTVFVQEETSEEPEECRDNQRLLERTPSFGKTVKFLLPPVVIEDNILQEEEIQFYRAVKAVLGPRGFGFPELFTSNDWIDITEDKLLRKRILKPGFGEATKPLPGQEVTVFLIGILEDGSLVEKDPKLTFVLEEGDVIQALELGVRSMQLGEVAFLLTNGLYAFGLLGRNPDIPSDASLLYKVTLIQVRDKPSLGILAPADRVSLGNQKRECGNFHFEREEYRSAMHSYSQALSILTPNSADPLSSEEEEEIRELRIKCLNNLAATQLKLHHFDDVINSCNAVLEMEANNAKALYRKGKVLSDRGEYETAMSVLKQALQLEPTTKAIHSELSKLVKRQKGQTESNKSPVRPKPKAHLKLRDDLNPLIRHSSKQRVSNKMLMIGAMVAAALSLVTAFIYMQEK</sequence>
<keyword evidence="6" id="KW-0812">Transmembrane</keyword>
<keyword evidence="1" id="KW-0677">Repeat</keyword>
<evidence type="ECO:0000256" key="6">
    <source>
        <dbReference type="SAM" id="Phobius"/>
    </source>
</evidence>
<dbReference type="PANTHER" id="PTHR46512:SF2">
    <property type="entry name" value="PEPTIDYLPROLYL ISOMERASE"/>
    <property type="match status" value="1"/>
</dbReference>
<evidence type="ECO:0000313" key="8">
    <source>
        <dbReference type="Ensembl" id="ENSLLEP00000037687.1"/>
    </source>
</evidence>
<dbReference type="Gene3D" id="3.10.50.40">
    <property type="match status" value="1"/>
</dbReference>
<keyword evidence="9" id="KW-1185">Reference proteome</keyword>
<keyword evidence="3" id="KW-0413">Isomerase</keyword>
<dbReference type="PANTHER" id="PTHR46512">
    <property type="entry name" value="PEPTIDYLPROLYL ISOMERASE"/>
    <property type="match status" value="1"/>
</dbReference>
<feature type="region of interest" description="Disordered" evidence="5">
    <location>
        <begin position="374"/>
        <end position="393"/>
    </location>
</feature>
<protein>
    <recommendedName>
        <fullName evidence="3">peptidylprolyl isomerase</fullName>
        <ecNumber evidence="3">5.2.1.8</ecNumber>
    </recommendedName>
</protein>
<dbReference type="GO" id="GO:0044183">
    <property type="term" value="F:protein folding chaperone"/>
    <property type="evidence" value="ECO:0007669"/>
    <property type="project" value="TreeGrafter"/>
</dbReference>
<dbReference type="GO" id="GO:0043066">
    <property type="term" value="P:negative regulation of apoptotic process"/>
    <property type="evidence" value="ECO:0007669"/>
    <property type="project" value="TreeGrafter"/>
</dbReference>
<dbReference type="Pfam" id="PF00254">
    <property type="entry name" value="FKBP_C"/>
    <property type="match status" value="1"/>
</dbReference>
<evidence type="ECO:0000256" key="2">
    <source>
        <dbReference type="ARBA" id="ARBA00022803"/>
    </source>
</evidence>
<dbReference type="PROSITE" id="PS50293">
    <property type="entry name" value="TPR_REGION"/>
    <property type="match status" value="1"/>
</dbReference>
<dbReference type="GO" id="GO:0005740">
    <property type="term" value="C:mitochondrial envelope"/>
    <property type="evidence" value="ECO:0007669"/>
    <property type="project" value="TreeGrafter"/>
</dbReference>
<proteinExistence type="predicted"/>
<keyword evidence="3" id="KW-0697">Rotamase</keyword>
<reference evidence="8" key="1">
    <citation type="submission" date="2025-08" db="UniProtKB">
        <authorList>
            <consortium name="Ensembl"/>
        </authorList>
    </citation>
    <scope>IDENTIFICATION</scope>
</reference>
<dbReference type="SUPFAM" id="SSF48452">
    <property type="entry name" value="TPR-like"/>
    <property type="match status" value="1"/>
</dbReference>
<accession>A0A8C5QIC3</accession>
<dbReference type="InterPro" id="IPR001179">
    <property type="entry name" value="PPIase_FKBP_dom"/>
</dbReference>
<name>A0A8C5QIC3_9ANUR</name>
<dbReference type="InterPro" id="IPR011990">
    <property type="entry name" value="TPR-like_helical_dom_sf"/>
</dbReference>
<dbReference type="Proteomes" id="UP000694569">
    <property type="component" value="Unplaced"/>
</dbReference>
<dbReference type="OrthoDB" id="532682at2759"/>
<evidence type="ECO:0000256" key="5">
    <source>
        <dbReference type="SAM" id="MobiDB-lite"/>
    </source>
</evidence>
<organism evidence="8 9">
    <name type="scientific">Leptobrachium leishanense</name>
    <name type="common">Leishan spiny toad</name>
    <dbReference type="NCBI Taxonomy" id="445787"/>
    <lineage>
        <taxon>Eukaryota</taxon>
        <taxon>Metazoa</taxon>
        <taxon>Chordata</taxon>
        <taxon>Craniata</taxon>
        <taxon>Vertebrata</taxon>
        <taxon>Euteleostomi</taxon>
        <taxon>Amphibia</taxon>
        <taxon>Batrachia</taxon>
        <taxon>Anura</taxon>
        <taxon>Pelobatoidea</taxon>
        <taxon>Megophryidae</taxon>
        <taxon>Leptobrachium</taxon>
    </lineage>
</organism>
<evidence type="ECO:0000256" key="1">
    <source>
        <dbReference type="ARBA" id="ARBA00022737"/>
    </source>
</evidence>
<dbReference type="GO" id="GO:0005829">
    <property type="term" value="C:cytosol"/>
    <property type="evidence" value="ECO:0007669"/>
    <property type="project" value="TreeGrafter"/>
</dbReference>
<evidence type="ECO:0000259" key="7">
    <source>
        <dbReference type="PROSITE" id="PS50059"/>
    </source>
</evidence>
<reference evidence="8" key="2">
    <citation type="submission" date="2025-09" db="UniProtKB">
        <authorList>
            <consortium name="Ensembl"/>
        </authorList>
    </citation>
    <scope>IDENTIFICATION</scope>
</reference>
<keyword evidence="2 4" id="KW-0802">TPR repeat</keyword>
<feature type="repeat" description="TPR" evidence="4">
    <location>
        <begin position="330"/>
        <end position="363"/>
    </location>
</feature>
<dbReference type="PROSITE" id="PS50005">
    <property type="entry name" value="TPR"/>
    <property type="match status" value="1"/>
</dbReference>
<dbReference type="Ensembl" id="ENSLLET00000039134.1">
    <property type="protein sequence ID" value="ENSLLEP00000037687.1"/>
    <property type="gene ID" value="ENSLLEG00000023861.1"/>
</dbReference>
<dbReference type="GO" id="GO:0012505">
    <property type="term" value="C:endomembrane system"/>
    <property type="evidence" value="ECO:0007669"/>
    <property type="project" value="TreeGrafter"/>
</dbReference>
<dbReference type="GeneTree" id="ENSGT00940000165481"/>
<feature type="region of interest" description="Disordered" evidence="5">
    <location>
        <begin position="1"/>
        <end position="20"/>
    </location>
</feature>
<feature type="transmembrane region" description="Helical" evidence="6">
    <location>
        <begin position="418"/>
        <end position="438"/>
    </location>
</feature>
<dbReference type="AlphaFoldDB" id="A0A8C5QIC3"/>
<comment type="catalytic activity">
    <reaction evidence="3">
        <text>[protein]-peptidylproline (omega=180) = [protein]-peptidylproline (omega=0)</text>
        <dbReference type="Rhea" id="RHEA:16237"/>
        <dbReference type="Rhea" id="RHEA-COMP:10747"/>
        <dbReference type="Rhea" id="RHEA-COMP:10748"/>
        <dbReference type="ChEBI" id="CHEBI:83833"/>
        <dbReference type="ChEBI" id="CHEBI:83834"/>
        <dbReference type="EC" id="5.2.1.8"/>
    </reaction>
</comment>
<dbReference type="EC" id="5.2.1.8" evidence="3"/>
<dbReference type="SMART" id="SM00028">
    <property type="entry name" value="TPR"/>
    <property type="match status" value="3"/>
</dbReference>
<dbReference type="PROSITE" id="PS50059">
    <property type="entry name" value="FKBP_PPIASE"/>
    <property type="match status" value="1"/>
</dbReference>
<feature type="domain" description="PPIase FKBP-type" evidence="7">
    <location>
        <begin position="144"/>
        <end position="228"/>
    </location>
</feature>
<dbReference type="GO" id="GO:0016020">
    <property type="term" value="C:membrane"/>
    <property type="evidence" value="ECO:0007669"/>
    <property type="project" value="TreeGrafter"/>
</dbReference>
<dbReference type="InterPro" id="IPR050754">
    <property type="entry name" value="FKBP4/5/8-like"/>
</dbReference>
<dbReference type="InterPro" id="IPR046357">
    <property type="entry name" value="PPIase_dom_sf"/>
</dbReference>
<keyword evidence="6" id="KW-1133">Transmembrane helix</keyword>
<dbReference type="SUPFAM" id="SSF54534">
    <property type="entry name" value="FKBP-like"/>
    <property type="match status" value="1"/>
</dbReference>
<dbReference type="GO" id="GO:0003755">
    <property type="term" value="F:peptidyl-prolyl cis-trans isomerase activity"/>
    <property type="evidence" value="ECO:0007669"/>
    <property type="project" value="UniProtKB-KW"/>
</dbReference>